<protein>
    <submittedName>
        <fullName evidence="10">Transcriptional repressor</fullName>
    </submittedName>
</protein>
<dbReference type="GO" id="GO:0000976">
    <property type="term" value="F:transcription cis-regulatory region binding"/>
    <property type="evidence" value="ECO:0007669"/>
    <property type="project" value="TreeGrafter"/>
</dbReference>
<comment type="caution">
    <text evidence="10">The sequence shown here is derived from an EMBL/GenBank/DDBJ whole genome shotgun (WGS) entry which is preliminary data.</text>
</comment>
<dbReference type="InterPro" id="IPR036388">
    <property type="entry name" value="WH-like_DNA-bd_sf"/>
</dbReference>
<comment type="similarity">
    <text evidence="2">Belongs to the Fur family.</text>
</comment>
<reference evidence="10" key="1">
    <citation type="submission" date="2020-09" db="EMBL/GenBank/DDBJ databases">
        <title>Draft Genome Sequence of Paenibacillus sp. WST5.</title>
        <authorList>
            <person name="Bao Z."/>
        </authorList>
    </citation>
    <scope>NUCLEOTIDE SEQUENCE</scope>
    <source>
        <strain evidence="10">WST5</strain>
    </source>
</reference>
<keyword evidence="9" id="KW-0479">Metal-binding</keyword>
<dbReference type="GO" id="GO:0005737">
    <property type="term" value="C:cytoplasm"/>
    <property type="evidence" value="ECO:0007669"/>
    <property type="project" value="UniProtKB-SubCell"/>
</dbReference>
<keyword evidence="4" id="KW-0678">Repressor</keyword>
<evidence type="ECO:0000313" key="11">
    <source>
        <dbReference type="Proteomes" id="UP000650466"/>
    </source>
</evidence>
<evidence type="ECO:0000256" key="5">
    <source>
        <dbReference type="ARBA" id="ARBA00022833"/>
    </source>
</evidence>
<keyword evidence="11" id="KW-1185">Reference proteome</keyword>
<dbReference type="InterPro" id="IPR002481">
    <property type="entry name" value="FUR"/>
</dbReference>
<dbReference type="EMBL" id="JACVVD010000009">
    <property type="protein sequence ID" value="MBD0382987.1"/>
    <property type="molecule type" value="Genomic_DNA"/>
</dbReference>
<dbReference type="Gene3D" id="1.10.10.10">
    <property type="entry name" value="Winged helix-like DNA-binding domain superfamily/Winged helix DNA-binding domain"/>
    <property type="match status" value="1"/>
</dbReference>
<evidence type="ECO:0000256" key="7">
    <source>
        <dbReference type="ARBA" id="ARBA00023125"/>
    </source>
</evidence>
<evidence type="ECO:0000256" key="1">
    <source>
        <dbReference type="ARBA" id="ARBA00004496"/>
    </source>
</evidence>
<dbReference type="PANTHER" id="PTHR33202">
    <property type="entry name" value="ZINC UPTAKE REGULATION PROTEIN"/>
    <property type="match status" value="1"/>
</dbReference>
<comment type="cofactor">
    <cofactor evidence="9">
        <name>Zn(2+)</name>
        <dbReference type="ChEBI" id="CHEBI:29105"/>
    </cofactor>
    <text evidence="9">Binds 1 zinc ion per subunit.</text>
</comment>
<keyword evidence="7" id="KW-0238">DNA-binding</keyword>
<dbReference type="RefSeq" id="WP_188176770.1">
    <property type="nucleotide sequence ID" value="NZ_JACVVD010000009.1"/>
</dbReference>
<evidence type="ECO:0000256" key="3">
    <source>
        <dbReference type="ARBA" id="ARBA00022490"/>
    </source>
</evidence>
<accession>A0A926KT20</accession>
<evidence type="ECO:0000256" key="4">
    <source>
        <dbReference type="ARBA" id="ARBA00022491"/>
    </source>
</evidence>
<feature type="binding site" evidence="9">
    <location>
        <position position="137"/>
    </location>
    <ligand>
        <name>Zn(2+)</name>
        <dbReference type="ChEBI" id="CHEBI:29105"/>
    </ligand>
</feature>
<dbReference type="PANTHER" id="PTHR33202:SF1">
    <property type="entry name" value="FERRIC UPTAKE REGULATION PROTEIN"/>
    <property type="match status" value="1"/>
</dbReference>
<dbReference type="InterPro" id="IPR043135">
    <property type="entry name" value="Fur_C"/>
</dbReference>
<sequence>MTDLDLERVLHRMSVKGLRITEQRRTLIHLFMREPFCLSTKEIILGLERKHPGLSYDTVYRNLRTLVEIGLLEQFLSDGKVKFRLMNSRDEAQHLMICLTCKEQTPLDCHPISEMKLPSHFQAVSQKLEVYGYCYTCQK</sequence>
<keyword evidence="6" id="KW-0805">Transcription regulation</keyword>
<dbReference type="GO" id="GO:0008270">
    <property type="term" value="F:zinc ion binding"/>
    <property type="evidence" value="ECO:0007669"/>
    <property type="project" value="TreeGrafter"/>
</dbReference>
<name>A0A926KT20_9BACL</name>
<gene>
    <name evidence="10" type="ORF">ICC18_23020</name>
</gene>
<evidence type="ECO:0000256" key="6">
    <source>
        <dbReference type="ARBA" id="ARBA00023015"/>
    </source>
</evidence>
<feature type="binding site" evidence="9">
    <location>
        <position position="98"/>
    </location>
    <ligand>
        <name>Zn(2+)</name>
        <dbReference type="ChEBI" id="CHEBI:29105"/>
    </ligand>
</feature>
<dbReference type="SUPFAM" id="SSF46785">
    <property type="entry name" value="Winged helix' DNA-binding domain"/>
    <property type="match status" value="1"/>
</dbReference>
<dbReference type="AlphaFoldDB" id="A0A926KT20"/>
<feature type="binding site" evidence="9">
    <location>
        <position position="101"/>
    </location>
    <ligand>
        <name>Zn(2+)</name>
        <dbReference type="ChEBI" id="CHEBI:29105"/>
    </ligand>
</feature>
<keyword evidence="5 9" id="KW-0862">Zinc</keyword>
<dbReference type="GO" id="GO:0045892">
    <property type="term" value="P:negative regulation of DNA-templated transcription"/>
    <property type="evidence" value="ECO:0007669"/>
    <property type="project" value="TreeGrafter"/>
</dbReference>
<dbReference type="InterPro" id="IPR036390">
    <property type="entry name" value="WH_DNA-bd_sf"/>
</dbReference>
<evidence type="ECO:0000256" key="2">
    <source>
        <dbReference type="ARBA" id="ARBA00007957"/>
    </source>
</evidence>
<organism evidence="10 11">
    <name type="scientific">Paenibacillus sedimenti</name>
    <dbReference type="NCBI Taxonomy" id="2770274"/>
    <lineage>
        <taxon>Bacteria</taxon>
        <taxon>Bacillati</taxon>
        <taxon>Bacillota</taxon>
        <taxon>Bacilli</taxon>
        <taxon>Bacillales</taxon>
        <taxon>Paenibacillaceae</taxon>
        <taxon>Paenibacillus</taxon>
    </lineage>
</organism>
<dbReference type="GO" id="GO:0003700">
    <property type="term" value="F:DNA-binding transcription factor activity"/>
    <property type="evidence" value="ECO:0007669"/>
    <property type="project" value="InterPro"/>
</dbReference>
<evidence type="ECO:0000313" key="10">
    <source>
        <dbReference type="EMBL" id="MBD0382987.1"/>
    </source>
</evidence>
<evidence type="ECO:0000256" key="9">
    <source>
        <dbReference type="PIRSR" id="PIRSR602481-1"/>
    </source>
</evidence>
<evidence type="ECO:0000256" key="8">
    <source>
        <dbReference type="ARBA" id="ARBA00023163"/>
    </source>
</evidence>
<dbReference type="Proteomes" id="UP000650466">
    <property type="component" value="Unassembled WGS sequence"/>
</dbReference>
<feature type="binding site" evidence="9">
    <location>
        <position position="134"/>
    </location>
    <ligand>
        <name>Zn(2+)</name>
        <dbReference type="ChEBI" id="CHEBI:29105"/>
    </ligand>
</feature>
<proteinExistence type="inferred from homology"/>
<dbReference type="Gene3D" id="3.30.1490.190">
    <property type="match status" value="1"/>
</dbReference>
<comment type="subcellular location">
    <subcellularLocation>
        <location evidence="1">Cytoplasm</location>
    </subcellularLocation>
</comment>
<dbReference type="Pfam" id="PF01475">
    <property type="entry name" value="FUR"/>
    <property type="match status" value="1"/>
</dbReference>
<keyword evidence="8" id="KW-0804">Transcription</keyword>
<keyword evidence="3" id="KW-0963">Cytoplasm</keyword>
<dbReference type="GO" id="GO:1900376">
    <property type="term" value="P:regulation of secondary metabolite biosynthetic process"/>
    <property type="evidence" value="ECO:0007669"/>
    <property type="project" value="TreeGrafter"/>
</dbReference>